<sequence>MKKKYLFAATGLALLGLSLSACSSNSSSKGNSEKTTQQSKKKNETISQNKELREKFDQIKVGELSKHGDGGSTIQDVEKLLGKANTTDTTTVENYKTKSYIWNKGAVTVTVQFEPDKAVTKDITGFKWGKRDEKLDLAAFNSIQDGASYDDIVKKYGEPDSLNESLLLGTKTVTALWYTGIKGKDVGANASLTFENGALTSKTQTDLK</sequence>
<feature type="chain" id="PRO_5044204608" description="DUF3862 domain-containing protein" evidence="3">
    <location>
        <begin position="24"/>
        <end position="208"/>
    </location>
</feature>
<evidence type="ECO:0000256" key="3">
    <source>
        <dbReference type="SAM" id="SignalP"/>
    </source>
</evidence>
<proteinExistence type="predicted"/>
<evidence type="ECO:0000313" key="4">
    <source>
        <dbReference type="EMBL" id="KFL97912.1"/>
    </source>
</evidence>
<dbReference type="PROSITE" id="PS51257">
    <property type="entry name" value="PROKAR_LIPOPROTEIN"/>
    <property type="match status" value="1"/>
</dbReference>
<dbReference type="AlphaFoldDB" id="A0AB34P1Q4"/>
<evidence type="ECO:0000256" key="1">
    <source>
        <dbReference type="ARBA" id="ARBA00022729"/>
    </source>
</evidence>
<dbReference type="RefSeq" id="WP_035424861.1">
    <property type="nucleotide sequence ID" value="NZ_KN050674.1"/>
</dbReference>
<dbReference type="InterPro" id="IPR024418">
    <property type="entry name" value="DUF3862"/>
</dbReference>
<dbReference type="Gene3D" id="3.30.1450.10">
    <property type="match status" value="2"/>
</dbReference>
<name>A0AB34P1Q4_LACGS</name>
<organism evidence="4 5">
    <name type="scientific">Lactobacillus gasseri SV-16A-US</name>
    <dbReference type="NCBI Taxonomy" id="575604"/>
    <lineage>
        <taxon>Bacteria</taxon>
        <taxon>Bacillati</taxon>
        <taxon>Bacillota</taxon>
        <taxon>Bacilli</taxon>
        <taxon>Lactobacillales</taxon>
        <taxon>Lactobacillaceae</taxon>
        <taxon>Lactobacillus</taxon>
    </lineage>
</organism>
<feature type="region of interest" description="Disordered" evidence="2">
    <location>
        <begin position="22"/>
        <end position="49"/>
    </location>
</feature>
<evidence type="ECO:0008006" key="6">
    <source>
        <dbReference type="Google" id="ProtNLM"/>
    </source>
</evidence>
<dbReference type="InterPro" id="IPR037873">
    <property type="entry name" value="BamE-like"/>
</dbReference>
<reference evidence="4 5" key="1">
    <citation type="submission" date="2010-03" db="EMBL/GenBank/DDBJ databases">
        <title>The Genome Sequence of Lactobacillus gasseri strain SV-16A-US.</title>
        <authorList>
            <consortium name="The Broad Institute Genome Sequencing Platform"/>
            <person name="Ward D."/>
            <person name="Earl A."/>
            <person name="Feldgarden M."/>
            <person name="Gevers D."/>
            <person name="Young S.K."/>
            <person name="Zeng Q."/>
            <person name="Koehrsen M."/>
            <person name="Alvarado L."/>
            <person name="Berlin A."/>
            <person name="Bochicchio J."/>
            <person name="Borenstein D."/>
            <person name="Chapman S.B."/>
            <person name="Chen Z."/>
            <person name="Engels R."/>
            <person name="Freedman E."/>
            <person name="Gellesch M."/>
            <person name="Goldberg J."/>
            <person name="Griggs A."/>
            <person name="Gujja S."/>
            <person name="Heilman E."/>
            <person name="Heiman D."/>
            <person name="Hepburn T."/>
            <person name="Howarth C."/>
            <person name="Jen D."/>
            <person name="Larson L."/>
            <person name="Mehta T."/>
            <person name="Park D."/>
            <person name="Pearson M."/>
            <person name="Roberts A."/>
            <person name="Saif S."/>
            <person name="Shea T."/>
            <person name="Shenoy N."/>
            <person name="Sisk P."/>
            <person name="Stolte C."/>
            <person name="Sykes S."/>
            <person name="Thomson T."/>
            <person name="Walk T."/>
            <person name="White J."/>
            <person name="Yandava C."/>
            <person name="Liu Y."/>
            <person name="Xu Q."/>
            <person name="Haas B."/>
            <person name="Nusbaum C."/>
            <person name="Birren B."/>
        </authorList>
    </citation>
    <scope>NUCLEOTIDE SEQUENCE [LARGE SCALE GENOMIC DNA]</scope>
    <source>
        <strain evidence="4 5">SV-16A-US</strain>
    </source>
</reference>
<dbReference type="Proteomes" id="UP000030761">
    <property type="component" value="Unassembled WGS sequence"/>
</dbReference>
<evidence type="ECO:0000256" key="2">
    <source>
        <dbReference type="SAM" id="MobiDB-lite"/>
    </source>
</evidence>
<dbReference type="Pfam" id="PF12978">
    <property type="entry name" value="DUF3862"/>
    <property type="match status" value="1"/>
</dbReference>
<feature type="signal peptide" evidence="3">
    <location>
        <begin position="1"/>
        <end position="23"/>
    </location>
</feature>
<evidence type="ECO:0000313" key="5">
    <source>
        <dbReference type="Proteomes" id="UP000030761"/>
    </source>
</evidence>
<protein>
    <recommendedName>
        <fullName evidence="6">DUF3862 domain-containing protein</fullName>
    </recommendedName>
</protein>
<dbReference type="EMBL" id="KN050674">
    <property type="protein sequence ID" value="KFL97912.1"/>
    <property type="molecule type" value="Genomic_DNA"/>
</dbReference>
<keyword evidence="1 3" id="KW-0732">Signal</keyword>
<accession>A0AB34P1Q4</accession>
<gene>
    <name evidence="4" type="ORF">HMPREF5175_00753</name>
</gene>